<keyword evidence="1" id="KW-0812">Transmembrane</keyword>
<evidence type="ECO:0000313" key="2">
    <source>
        <dbReference type="EMBL" id="EEZ31587.1"/>
    </source>
</evidence>
<keyword evidence="1" id="KW-1133">Transmembrane helix</keyword>
<dbReference type="Pfam" id="PF10067">
    <property type="entry name" value="DUF2306"/>
    <property type="match status" value="1"/>
</dbReference>
<evidence type="ECO:0008006" key="3">
    <source>
        <dbReference type="Google" id="ProtNLM"/>
    </source>
</evidence>
<sequence length="172" mass="18731">MNFEPLLNAPLAIQIHVAAVVPAAIIGLVIFLRRKGTKLHRALGRVWIVLMIATAISSFFIHQINLVGGFSPIHLLSILVLLGCARAVAAARMGQIGIHRKTIARVYLGGILGAGFFAFMPGRIMNEVAFPYGWQSPFLVACLLMALVAAVFVYRSKSGFLVPKLLRKSLRL</sequence>
<feature type="transmembrane region" description="Helical" evidence="1">
    <location>
        <begin position="132"/>
        <end position="154"/>
    </location>
</feature>
<feature type="transmembrane region" description="Helical" evidence="1">
    <location>
        <begin position="12"/>
        <end position="32"/>
    </location>
</feature>
<feature type="transmembrane region" description="Helical" evidence="1">
    <location>
        <begin position="103"/>
        <end position="120"/>
    </location>
</feature>
<protein>
    <recommendedName>
        <fullName evidence="3">Transmembrane protein</fullName>
    </recommendedName>
</protein>
<keyword evidence="1" id="KW-0472">Membrane</keyword>
<feature type="transmembrane region" description="Helical" evidence="1">
    <location>
        <begin position="73"/>
        <end position="91"/>
    </location>
</feature>
<dbReference type="Proteomes" id="UP000004659">
    <property type="component" value="Unassembled WGS sequence"/>
</dbReference>
<dbReference type="GeneID" id="55591133"/>
<dbReference type="InterPro" id="IPR018750">
    <property type="entry name" value="DUF2306_membrane"/>
</dbReference>
<reference evidence="2" key="1">
    <citation type="submission" date="2009-01" db="EMBL/GenBank/DDBJ databases">
        <title>The Genome Sequence of Brucella pinnipedialis M292/94/1.</title>
        <authorList>
            <consortium name="The Broad Institute Genome Sequencing Platform"/>
            <person name="Ward D."/>
            <person name="Young S.K."/>
            <person name="Kodira C.D."/>
            <person name="Zeng Q."/>
            <person name="Koehrsen M."/>
            <person name="Alvarado L."/>
            <person name="Berlin A."/>
            <person name="Borenstein D."/>
            <person name="Chen Z."/>
            <person name="Engels R."/>
            <person name="Freedman E."/>
            <person name="Gellesch M."/>
            <person name="Goldberg J."/>
            <person name="Griggs A."/>
            <person name="Gujja S."/>
            <person name="Heiman D."/>
            <person name="Hepburn T."/>
            <person name="Howarth C."/>
            <person name="Jen D."/>
            <person name="Larson L."/>
            <person name="Lewis B."/>
            <person name="Mehta T."/>
            <person name="Park D."/>
            <person name="Pearson M."/>
            <person name="Roberts A."/>
            <person name="Saif S."/>
            <person name="Shea T."/>
            <person name="Shenoy N."/>
            <person name="Sisk P."/>
            <person name="Stolte C."/>
            <person name="Sykes S."/>
            <person name="Walk T."/>
            <person name="White J."/>
            <person name="Yandava C."/>
            <person name="Whatmore A.M."/>
            <person name="Perrett L.L."/>
            <person name="O'Callaghan D."/>
            <person name="Nusbaum C."/>
            <person name="Galagan J."/>
            <person name="Birren B."/>
        </authorList>
    </citation>
    <scope>NUCLEOTIDE SEQUENCE [LARGE SCALE GENOMIC DNA]</scope>
    <source>
        <strain evidence="2">M292/94/1</strain>
    </source>
</reference>
<dbReference type="AlphaFoldDB" id="A0A0E1XE21"/>
<evidence type="ECO:0000256" key="1">
    <source>
        <dbReference type="SAM" id="Phobius"/>
    </source>
</evidence>
<dbReference type="HOGENOM" id="CLU_124879_1_1_5"/>
<accession>A0A0E1XE21</accession>
<gene>
    <name evidence="2" type="ORF">BALG_01707</name>
</gene>
<feature type="transmembrane region" description="Helical" evidence="1">
    <location>
        <begin position="44"/>
        <end position="61"/>
    </location>
</feature>
<organism evidence="2">
    <name type="scientific">Brucella pinnipedialis M292/94/1</name>
    <dbReference type="NCBI Taxonomy" id="520462"/>
    <lineage>
        <taxon>Bacteria</taxon>
        <taxon>Pseudomonadati</taxon>
        <taxon>Pseudomonadota</taxon>
        <taxon>Alphaproteobacteria</taxon>
        <taxon>Hyphomicrobiales</taxon>
        <taxon>Brucellaceae</taxon>
        <taxon>Brucella/Ochrobactrum group</taxon>
        <taxon>Brucella</taxon>
    </lineage>
</organism>
<dbReference type="EMBL" id="EQ999546">
    <property type="protein sequence ID" value="EEZ31587.1"/>
    <property type="molecule type" value="Genomic_DNA"/>
</dbReference>
<dbReference type="RefSeq" id="WP_004689841.1">
    <property type="nucleotide sequence ID" value="NZ_EQ999546.1"/>
</dbReference>
<name>A0A0E1XE21_9HYPH</name>
<proteinExistence type="predicted"/>